<protein>
    <submittedName>
        <fullName evidence="1">Type II secretion system protein GspH</fullName>
    </submittedName>
</protein>
<evidence type="ECO:0000313" key="2">
    <source>
        <dbReference type="Proteomes" id="UP001366060"/>
    </source>
</evidence>
<feature type="non-terminal residue" evidence="1">
    <location>
        <position position="1"/>
    </location>
</feature>
<dbReference type="Gene3D" id="3.55.40.10">
    <property type="entry name" value="minor pseudopilin epsh domain"/>
    <property type="match status" value="1"/>
</dbReference>
<keyword evidence="2" id="KW-1185">Reference proteome</keyword>
<dbReference type="Proteomes" id="UP001366060">
    <property type="component" value="Unassembled WGS sequence"/>
</dbReference>
<feature type="non-terminal residue" evidence="1">
    <location>
        <position position="73"/>
    </location>
</feature>
<sequence length="73" mass="8223">SSGNTAQGSQWHAQRFSTLFQLTQDQALISNTVFGIQFNEQGYTFASYDVTKRQWLPLVNSRIEADVIVPDTV</sequence>
<proteinExistence type="predicted"/>
<comment type="caution">
    <text evidence="1">The sequence shown here is derived from an EMBL/GenBank/DDBJ whole genome shotgun (WGS) entry which is preliminary data.</text>
</comment>
<accession>A0ABU9HHD1</accession>
<organism evidence="1 2">
    <name type="scientific">Psychromonas arctica</name>
    <dbReference type="NCBI Taxonomy" id="168275"/>
    <lineage>
        <taxon>Bacteria</taxon>
        <taxon>Pseudomonadati</taxon>
        <taxon>Pseudomonadota</taxon>
        <taxon>Gammaproteobacteria</taxon>
        <taxon>Alteromonadales</taxon>
        <taxon>Psychromonadaceae</taxon>
        <taxon>Psychromonas</taxon>
    </lineage>
</organism>
<gene>
    <name evidence="1" type="ORF">V6255_18620</name>
</gene>
<evidence type="ECO:0000313" key="1">
    <source>
        <dbReference type="EMBL" id="MEL0661118.1"/>
    </source>
</evidence>
<name>A0ABU9HHD1_9GAMM</name>
<dbReference type="EMBL" id="JBAKBA010000303">
    <property type="protein sequence ID" value="MEL0661118.1"/>
    <property type="molecule type" value="Genomic_DNA"/>
</dbReference>
<reference evidence="1 2" key="1">
    <citation type="submission" date="2024-02" db="EMBL/GenBank/DDBJ databases">
        <title>Bacteria isolated from the canopy kelp, Nereocystis luetkeana.</title>
        <authorList>
            <person name="Pfister C.A."/>
            <person name="Younker I.T."/>
            <person name="Light S.H."/>
        </authorList>
    </citation>
    <scope>NUCLEOTIDE SEQUENCE [LARGE SCALE GENOMIC DNA]</scope>
    <source>
        <strain evidence="1 2">TI.2.07</strain>
    </source>
</reference>